<dbReference type="EMBL" id="CAJNOQ010002062">
    <property type="protein sequence ID" value="CAF0936362.1"/>
    <property type="molecule type" value="Genomic_DNA"/>
</dbReference>
<evidence type="ECO:0000256" key="4">
    <source>
        <dbReference type="ARBA" id="ARBA00022692"/>
    </source>
</evidence>
<evidence type="ECO:0000256" key="5">
    <source>
        <dbReference type="ARBA" id="ARBA00022729"/>
    </source>
</evidence>
<evidence type="ECO:0000256" key="1">
    <source>
        <dbReference type="ARBA" id="ARBA00004115"/>
    </source>
</evidence>
<dbReference type="Pfam" id="PF21203">
    <property type="entry name" value="ECM10"/>
    <property type="match status" value="1"/>
</dbReference>
<evidence type="ECO:0000313" key="11">
    <source>
        <dbReference type="EMBL" id="CAF0936362.1"/>
    </source>
</evidence>
<dbReference type="PANTHER" id="PTHR21397:SF4">
    <property type="entry name" value="ER MEMBRANE PROTEIN COMPLEX SUBUNIT 10"/>
    <property type="match status" value="1"/>
</dbReference>
<dbReference type="Proteomes" id="UP000663829">
    <property type="component" value="Unassembled WGS sequence"/>
</dbReference>
<name>A0A814C3L7_9BILA</name>
<evidence type="ECO:0000313" key="13">
    <source>
        <dbReference type="EMBL" id="CAF3713497.1"/>
    </source>
</evidence>
<keyword evidence="5" id="KW-0732">Signal</keyword>
<evidence type="ECO:0000256" key="3">
    <source>
        <dbReference type="ARBA" id="ARBA00020105"/>
    </source>
</evidence>
<accession>A0A814C3L7</accession>
<dbReference type="EMBL" id="CAJNOK010001282">
    <property type="protein sequence ID" value="CAF0803377.1"/>
    <property type="molecule type" value="Genomic_DNA"/>
</dbReference>
<dbReference type="Proteomes" id="UP000682733">
    <property type="component" value="Unassembled WGS sequence"/>
</dbReference>
<evidence type="ECO:0000256" key="6">
    <source>
        <dbReference type="ARBA" id="ARBA00022824"/>
    </source>
</evidence>
<dbReference type="AlphaFoldDB" id="A0A814C3L7"/>
<dbReference type="OrthoDB" id="1894652at2759"/>
<comment type="similarity">
    <text evidence="2">Belongs to the EMC10 family.</text>
</comment>
<reference evidence="11" key="1">
    <citation type="submission" date="2021-02" db="EMBL/GenBank/DDBJ databases">
        <authorList>
            <person name="Nowell W R."/>
        </authorList>
    </citation>
    <scope>NUCLEOTIDE SEQUENCE</scope>
</reference>
<gene>
    <name evidence="11" type="ORF">GPM918_LOCUS10463</name>
    <name evidence="10" type="ORF">OVA965_LOCUS4765</name>
    <name evidence="13" type="ORF">SRO942_LOCUS10464</name>
    <name evidence="12" type="ORF">TMI583_LOCUS4763</name>
</gene>
<evidence type="ECO:0000313" key="14">
    <source>
        <dbReference type="Proteomes" id="UP000663829"/>
    </source>
</evidence>
<keyword evidence="7 9" id="KW-1133">Transmembrane helix</keyword>
<evidence type="ECO:0000313" key="10">
    <source>
        <dbReference type="EMBL" id="CAF0803377.1"/>
    </source>
</evidence>
<comment type="caution">
    <text evidence="11">The sequence shown here is derived from an EMBL/GenBank/DDBJ whole genome shotgun (WGS) entry which is preliminary data.</text>
</comment>
<keyword evidence="14" id="KW-1185">Reference proteome</keyword>
<comment type="subcellular location">
    <subcellularLocation>
        <location evidence="1">Endoplasmic reticulum membrane</location>
        <topology evidence="1">Single-pass type I membrane protein</topology>
    </subcellularLocation>
</comment>
<dbReference type="EMBL" id="CAJOBA010001282">
    <property type="protein sequence ID" value="CAF3586865.1"/>
    <property type="molecule type" value="Genomic_DNA"/>
</dbReference>
<evidence type="ECO:0000256" key="8">
    <source>
        <dbReference type="ARBA" id="ARBA00023136"/>
    </source>
</evidence>
<evidence type="ECO:0000256" key="2">
    <source>
        <dbReference type="ARBA" id="ARBA00007695"/>
    </source>
</evidence>
<dbReference type="GO" id="GO:0005789">
    <property type="term" value="C:endoplasmic reticulum membrane"/>
    <property type="evidence" value="ECO:0007669"/>
    <property type="project" value="UniProtKB-SubCell"/>
</dbReference>
<feature type="transmembrane region" description="Helical" evidence="9">
    <location>
        <begin position="187"/>
        <end position="204"/>
    </location>
</feature>
<dbReference type="CDD" id="cd22209">
    <property type="entry name" value="EMC10"/>
    <property type="match status" value="1"/>
</dbReference>
<dbReference type="Proteomes" id="UP000681722">
    <property type="component" value="Unassembled WGS sequence"/>
</dbReference>
<evidence type="ECO:0000313" key="12">
    <source>
        <dbReference type="EMBL" id="CAF3586865.1"/>
    </source>
</evidence>
<proteinExistence type="inferred from homology"/>
<evidence type="ECO:0000256" key="9">
    <source>
        <dbReference type="SAM" id="Phobius"/>
    </source>
</evidence>
<sequence length="219" mass="24970">MTCETIDDTDDSLQLTLEDNIDVKFSTFAKVNLRLSRQATTDLVPSRVISAAQYERLSHDVQSNRPHYYTLKATYRRRSIQDYVMTSVPLCLVVQAQFQYRLSLFINENGYATSIYLTTGNSTCSKTSLSTTTINKIDYPYKVDIRMELSETGPQPDTQHFLEKLRREKEAKQNAEQNDNRPFFLKYWKYIIPVVVIVLLQGVFSDNGGQQGGGGGGQR</sequence>
<protein>
    <recommendedName>
        <fullName evidence="3">ER membrane protein complex subunit 10</fullName>
    </recommendedName>
</protein>
<keyword evidence="6" id="KW-0256">Endoplasmic reticulum</keyword>
<evidence type="ECO:0000256" key="7">
    <source>
        <dbReference type="ARBA" id="ARBA00022989"/>
    </source>
</evidence>
<dbReference type="Proteomes" id="UP000677228">
    <property type="component" value="Unassembled WGS sequence"/>
</dbReference>
<keyword evidence="4 9" id="KW-0812">Transmembrane</keyword>
<keyword evidence="8 9" id="KW-0472">Membrane</keyword>
<dbReference type="EMBL" id="CAJOBC010002062">
    <property type="protein sequence ID" value="CAF3713497.1"/>
    <property type="molecule type" value="Genomic_DNA"/>
</dbReference>
<organism evidence="11 14">
    <name type="scientific">Didymodactylos carnosus</name>
    <dbReference type="NCBI Taxonomy" id="1234261"/>
    <lineage>
        <taxon>Eukaryota</taxon>
        <taxon>Metazoa</taxon>
        <taxon>Spiralia</taxon>
        <taxon>Gnathifera</taxon>
        <taxon>Rotifera</taxon>
        <taxon>Eurotatoria</taxon>
        <taxon>Bdelloidea</taxon>
        <taxon>Philodinida</taxon>
        <taxon>Philodinidae</taxon>
        <taxon>Didymodactylos</taxon>
    </lineage>
</organism>
<dbReference type="PANTHER" id="PTHR21397">
    <property type="entry name" value="CHROMATIN COMPLEXES SUBUNIT BAP18-RELATED"/>
    <property type="match status" value="1"/>
</dbReference>